<accession>A0A420BEV6</accession>
<dbReference type="Proteomes" id="UP000286246">
    <property type="component" value="Unassembled WGS sequence"/>
</dbReference>
<protein>
    <submittedName>
        <fullName evidence="1">Putative nucleotidyltransferase</fullName>
    </submittedName>
</protein>
<evidence type="ECO:0000313" key="1">
    <source>
        <dbReference type="EMBL" id="RKE55229.1"/>
    </source>
</evidence>
<dbReference type="AlphaFoldDB" id="A0A420BEV6"/>
<name>A0A420BEV6_SPHD1</name>
<keyword evidence="1" id="KW-0808">Transferase</keyword>
<dbReference type="PANTHER" id="PTHR34817:SF1">
    <property type="entry name" value="NUCLEOTIDYLTRANSFERASE"/>
    <property type="match status" value="1"/>
</dbReference>
<keyword evidence="2" id="KW-1185">Reference proteome</keyword>
<dbReference type="EMBL" id="RAPY01000001">
    <property type="protein sequence ID" value="RKE55229.1"/>
    <property type="molecule type" value="Genomic_DNA"/>
</dbReference>
<gene>
    <name evidence="1" type="ORF">DFQ12_0058</name>
</gene>
<proteinExistence type="predicted"/>
<organism evidence="1 2">
    <name type="scientific">Sphingobacterium detergens</name>
    <dbReference type="NCBI Taxonomy" id="1145106"/>
    <lineage>
        <taxon>Bacteria</taxon>
        <taxon>Pseudomonadati</taxon>
        <taxon>Bacteroidota</taxon>
        <taxon>Sphingobacteriia</taxon>
        <taxon>Sphingobacteriales</taxon>
        <taxon>Sphingobacteriaceae</taxon>
        <taxon>Sphingobacterium</taxon>
    </lineage>
</organism>
<dbReference type="InterPro" id="IPR018775">
    <property type="entry name" value="RlaP"/>
</dbReference>
<reference evidence="1 2" key="1">
    <citation type="submission" date="2018-09" db="EMBL/GenBank/DDBJ databases">
        <title>Genomic Encyclopedia of Type Strains, Phase III (KMG-III): the genomes of soil and plant-associated and newly described type strains.</title>
        <authorList>
            <person name="Whitman W."/>
        </authorList>
    </citation>
    <scope>NUCLEOTIDE SEQUENCE [LARGE SCALE GENOMIC DNA]</scope>
    <source>
        <strain evidence="1 2">CECT 7938</strain>
    </source>
</reference>
<dbReference type="PANTHER" id="PTHR34817">
    <property type="entry name" value="NUCLEOTIDYLTRANSFERASE"/>
    <property type="match status" value="1"/>
</dbReference>
<dbReference type="Pfam" id="PF10127">
    <property type="entry name" value="RlaP"/>
    <property type="match status" value="1"/>
</dbReference>
<comment type="caution">
    <text evidence="1">The sequence shown here is derived from an EMBL/GenBank/DDBJ whole genome shotgun (WGS) entry which is preliminary data.</text>
</comment>
<evidence type="ECO:0000313" key="2">
    <source>
        <dbReference type="Proteomes" id="UP000286246"/>
    </source>
</evidence>
<sequence length="352" mass="40419">MTIHELRDNGLILFEAVVGSRAYGLATATSDTDIKGVFYLPREYFFGNKYIAQVANSSNDEVYYELGRFVELLSKSNPNILELLASTDECLLYKDPIFERFKIQGFMTREAVTTFAQYAMVQVHKAKGLNKKINNPMDKERKSLLDFCFVIEGNGSQQLKQWLVNRQWKQENCGLAKIDHTKGMYALFYDLTGKFGYKGIISSTASDEVSCSSIAKDQTSSAYLFVNHEAYSSYCKTYNEYFTWVAKRNEVRFQGTVGHGQGYDAKNMMHTIRLLEQAKEILFNGELHVHRPNREELLLIKSGTYSYEELFLRSQQLSKEIQDLSLSSMLPVAPDQAMLTKLLVELREELYR</sequence>
<dbReference type="GO" id="GO:0016740">
    <property type="term" value="F:transferase activity"/>
    <property type="evidence" value="ECO:0007669"/>
    <property type="project" value="UniProtKB-KW"/>
</dbReference>
<dbReference type="OrthoDB" id="243791at2"/>
<dbReference type="RefSeq" id="WP_120257039.1">
    <property type="nucleotide sequence ID" value="NZ_RAPY01000001.1"/>
</dbReference>